<dbReference type="HOGENOM" id="CLU_2996777_0_0_1"/>
<gene>
    <name evidence="1" type="ORF">TRIATDRAFT_260210</name>
</gene>
<protein>
    <submittedName>
        <fullName evidence="1">Uncharacterized protein</fullName>
    </submittedName>
</protein>
<organism evidence="1 2">
    <name type="scientific">Hypocrea atroviridis (strain ATCC 20476 / IMI 206040)</name>
    <name type="common">Trichoderma atroviride</name>
    <dbReference type="NCBI Taxonomy" id="452589"/>
    <lineage>
        <taxon>Eukaryota</taxon>
        <taxon>Fungi</taxon>
        <taxon>Dikarya</taxon>
        <taxon>Ascomycota</taxon>
        <taxon>Pezizomycotina</taxon>
        <taxon>Sordariomycetes</taxon>
        <taxon>Hypocreomycetidae</taxon>
        <taxon>Hypocreales</taxon>
        <taxon>Hypocreaceae</taxon>
        <taxon>Trichoderma</taxon>
    </lineage>
</organism>
<name>G9PCA3_HYPAI</name>
<comment type="caution">
    <text evidence="1">The sequence shown here is derived from an EMBL/GenBank/DDBJ whole genome shotgun (WGS) entry which is preliminary data.</text>
</comment>
<sequence length="57" mass="6397">MPVLQFGGLCGFWEKDVFRSLRPWYPLRVGGLSGGMFYKVSPLVAPLLRVFVPLKGL</sequence>
<accession>G9PCA3</accession>
<proteinExistence type="predicted"/>
<keyword evidence="2" id="KW-1185">Reference proteome</keyword>
<evidence type="ECO:0000313" key="2">
    <source>
        <dbReference type="Proteomes" id="UP000005426"/>
    </source>
</evidence>
<reference evidence="1 2" key="1">
    <citation type="journal article" date="2011" name="Genome Biol.">
        <title>Comparative genome sequence analysis underscores mycoparasitism as the ancestral life style of Trichoderma.</title>
        <authorList>
            <person name="Kubicek C.P."/>
            <person name="Herrera-Estrella A."/>
            <person name="Seidl-Seiboth V."/>
            <person name="Martinez D.A."/>
            <person name="Druzhinina I.S."/>
            <person name="Thon M."/>
            <person name="Zeilinger S."/>
            <person name="Casas-Flores S."/>
            <person name="Horwitz B.A."/>
            <person name="Mukherjee P.K."/>
            <person name="Mukherjee M."/>
            <person name="Kredics L."/>
            <person name="Alcaraz L.D."/>
            <person name="Aerts A."/>
            <person name="Antal Z."/>
            <person name="Atanasova L."/>
            <person name="Cervantes-Badillo M.G."/>
            <person name="Challacombe J."/>
            <person name="Chertkov O."/>
            <person name="McCluskey K."/>
            <person name="Coulpier F."/>
            <person name="Deshpande N."/>
            <person name="von Doehren H."/>
            <person name="Ebbole D.J."/>
            <person name="Esquivel-Naranjo E.U."/>
            <person name="Fekete E."/>
            <person name="Flipphi M."/>
            <person name="Glaser F."/>
            <person name="Gomez-Rodriguez E.Y."/>
            <person name="Gruber S."/>
            <person name="Han C."/>
            <person name="Henrissat B."/>
            <person name="Hermosa R."/>
            <person name="Hernandez-Onate M."/>
            <person name="Karaffa L."/>
            <person name="Kosti I."/>
            <person name="Le Crom S."/>
            <person name="Lindquist E."/>
            <person name="Lucas S."/>
            <person name="Luebeck M."/>
            <person name="Luebeck P.S."/>
            <person name="Margeot A."/>
            <person name="Metz B."/>
            <person name="Misra M."/>
            <person name="Nevalainen H."/>
            <person name="Omann M."/>
            <person name="Packer N."/>
            <person name="Perrone G."/>
            <person name="Uresti-Rivera E.E."/>
            <person name="Salamov A."/>
            <person name="Schmoll M."/>
            <person name="Seiboth B."/>
            <person name="Shapiro H."/>
            <person name="Sukno S."/>
            <person name="Tamayo-Ramos J.A."/>
            <person name="Tisch D."/>
            <person name="Wiest A."/>
            <person name="Wilkinson H.H."/>
            <person name="Zhang M."/>
            <person name="Coutinho P.M."/>
            <person name="Kenerley C.M."/>
            <person name="Monte E."/>
            <person name="Baker S.E."/>
            <person name="Grigoriev I.V."/>
        </authorList>
    </citation>
    <scope>NUCLEOTIDE SEQUENCE [LARGE SCALE GENOMIC DNA]</scope>
    <source>
        <strain evidence="2">ATCC 20476 / IMI 206040</strain>
    </source>
</reference>
<dbReference type="Proteomes" id="UP000005426">
    <property type="component" value="Unassembled WGS sequence"/>
</dbReference>
<dbReference type="AlphaFoldDB" id="G9PCA3"/>
<evidence type="ECO:0000313" key="1">
    <source>
        <dbReference type="EMBL" id="EHK39478.1"/>
    </source>
</evidence>
<dbReference type="EMBL" id="ABDG02000029">
    <property type="protein sequence ID" value="EHK39478.1"/>
    <property type="molecule type" value="Genomic_DNA"/>
</dbReference>
<dbReference type="OrthoDB" id="550424at2759"/>